<keyword evidence="10" id="KW-1185">Reference proteome</keyword>
<evidence type="ECO:0000256" key="2">
    <source>
        <dbReference type="ARBA" id="ARBA00022679"/>
    </source>
</evidence>
<evidence type="ECO:0000259" key="3">
    <source>
        <dbReference type="Pfam" id="PF00534"/>
    </source>
</evidence>
<evidence type="ECO:0000313" key="7">
    <source>
        <dbReference type="EMBL" id="GFP39549.1"/>
    </source>
</evidence>
<dbReference type="EMBL" id="BLSD01000063">
    <property type="protein sequence ID" value="GFP39549.1"/>
    <property type="molecule type" value="Genomic_DNA"/>
</dbReference>
<dbReference type="Proteomes" id="UP000561271">
    <property type="component" value="Unassembled WGS sequence"/>
</dbReference>
<dbReference type="Pfam" id="PF13439">
    <property type="entry name" value="Glyco_transf_4"/>
    <property type="match status" value="1"/>
</dbReference>
<dbReference type="Proteomes" id="UP000588083">
    <property type="component" value="Unassembled WGS sequence"/>
</dbReference>
<dbReference type="Pfam" id="PF00534">
    <property type="entry name" value="Glycos_transf_1"/>
    <property type="match status" value="1"/>
</dbReference>
<keyword evidence="2" id="KW-0808">Transferase</keyword>
<dbReference type="InterPro" id="IPR028098">
    <property type="entry name" value="Glyco_trans_4-like_N"/>
</dbReference>
<evidence type="ECO:0000313" key="5">
    <source>
        <dbReference type="EMBL" id="GFP30079.1"/>
    </source>
</evidence>
<sequence>MERQNRLLCEGLARLGNEVHVITTGHPEGLEFLRKGEVAYHFLKGTPPGRYTTLFWQRSADKFQELHQNINFDLICSHSLGAFGYYRFGDKEREVPYTVVLQGTTLSDLHSIWIGVRQSPTFIEIAKFLYRLGRLIRYYLLCWRGFLSQASKIIAVSREIAETAIKEYGLVREKVVTIPNAVDMDVFKVSSQKRNYIRERYGIGEKEVLLLVAGRVEADKGMDLAVKALPEIVKKRENVKLMIVGKGSYYPNLSKIVSRLSLNDKVILCGYVKNDEMPDYINACDIFLNPTIRFEGFPLIIPEVMACGKPIIASRIGGIPSAVEDGRDGILVEPGSIKSLVDKIIELIDDQSLADKLSENGRRRAEMDFSQGRVVEQYLDVFDTCLRALDND</sequence>
<feature type="domain" description="Glycosyltransferase subfamily 4-like N-terminal" evidence="4">
    <location>
        <begin position="1"/>
        <end position="185"/>
    </location>
</feature>
<evidence type="ECO:0000313" key="6">
    <source>
        <dbReference type="EMBL" id="GFP36455.1"/>
    </source>
</evidence>
<dbReference type="AlphaFoldDB" id="A0A6V8PBL4"/>
<reference evidence="8 9" key="1">
    <citation type="journal article" date="2020" name="Front. Microbiol.">
        <title>Single-cell genomics of novel Actinobacteria with the Wood-Ljungdahl pathway discovered in a serpentinizing system.</title>
        <authorList>
            <person name="Merino N."/>
            <person name="Kawai M."/>
            <person name="Boyd E.S."/>
            <person name="Colman D.R."/>
            <person name="McGlynn S.E."/>
            <person name="Nealson K.H."/>
            <person name="Kurokawa K."/>
            <person name="Hongoh Y."/>
        </authorList>
    </citation>
    <scope>NUCLEOTIDE SEQUENCE [LARGE SCALE GENOMIC DNA]</scope>
    <source>
        <strain evidence="5 10">S34</strain>
        <strain evidence="6 8">S44</strain>
        <strain evidence="7 9">S47</strain>
    </source>
</reference>
<feature type="domain" description="Glycosyl transferase family 1" evidence="3">
    <location>
        <begin position="196"/>
        <end position="364"/>
    </location>
</feature>
<proteinExistence type="predicted"/>
<accession>A0A6V8PBL4</accession>
<organism evidence="5 10">
    <name type="scientific">Candidatus Hakubella thermalkaliphila</name>
    <dbReference type="NCBI Taxonomy" id="2754717"/>
    <lineage>
        <taxon>Bacteria</taxon>
        <taxon>Bacillati</taxon>
        <taxon>Actinomycetota</taxon>
        <taxon>Actinomycetota incertae sedis</taxon>
        <taxon>Candidatus Hakubellales</taxon>
        <taxon>Candidatus Hakubellaceae</taxon>
        <taxon>Candidatus Hakubella</taxon>
    </lineage>
</organism>
<evidence type="ECO:0000313" key="10">
    <source>
        <dbReference type="Proteomes" id="UP000588083"/>
    </source>
</evidence>
<dbReference type="EMBL" id="BLRZ01000040">
    <property type="protein sequence ID" value="GFP30079.1"/>
    <property type="molecule type" value="Genomic_DNA"/>
</dbReference>
<evidence type="ECO:0000259" key="4">
    <source>
        <dbReference type="Pfam" id="PF13439"/>
    </source>
</evidence>
<comment type="caution">
    <text evidence="5">The sequence shown here is derived from an EMBL/GenBank/DDBJ whole genome shotgun (WGS) entry which is preliminary data.</text>
</comment>
<protein>
    <submittedName>
        <fullName evidence="5">Phosphatidyl-myo-inositol dimannoside synthase</fullName>
    </submittedName>
</protein>
<dbReference type="InterPro" id="IPR001296">
    <property type="entry name" value="Glyco_trans_1"/>
</dbReference>
<gene>
    <name evidence="5" type="ORF">HKBW3S34_00999</name>
    <name evidence="6" type="ORF">HKBW3S44_00138</name>
    <name evidence="7" type="ORF">HKBW3S47_01247</name>
</gene>
<dbReference type="GO" id="GO:0016757">
    <property type="term" value="F:glycosyltransferase activity"/>
    <property type="evidence" value="ECO:0007669"/>
    <property type="project" value="UniProtKB-KW"/>
</dbReference>
<keyword evidence="1" id="KW-0328">Glycosyltransferase</keyword>
<dbReference type="CDD" id="cd03801">
    <property type="entry name" value="GT4_PimA-like"/>
    <property type="match status" value="1"/>
</dbReference>
<dbReference type="RefSeq" id="WP_176230801.1">
    <property type="nucleotide sequence ID" value="NZ_BLRZ01000040.1"/>
</dbReference>
<dbReference type="Proteomes" id="UP000569018">
    <property type="component" value="Unassembled WGS sequence"/>
</dbReference>
<dbReference type="Gene3D" id="3.40.50.2000">
    <property type="entry name" value="Glycogen Phosphorylase B"/>
    <property type="match status" value="2"/>
</dbReference>
<name>A0A6V8PBL4_9ACTN</name>
<dbReference type="SUPFAM" id="SSF53756">
    <property type="entry name" value="UDP-Glycosyltransferase/glycogen phosphorylase"/>
    <property type="match status" value="1"/>
</dbReference>
<evidence type="ECO:0000256" key="1">
    <source>
        <dbReference type="ARBA" id="ARBA00022676"/>
    </source>
</evidence>
<evidence type="ECO:0000313" key="8">
    <source>
        <dbReference type="Proteomes" id="UP000561271"/>
    </source>
</evidence>
<dbReference type="PANTHER" id="PTHR12526">
    <property type="entry name" value="GLYCOSYLTRANSFERASE"/>
    <property type="match status" value="1"/>
</dbReference>
<dbReference type="EMBL" id="BLSC01000005">
    <property type="protein sequence ID" value="GFP36455.1"/>
    <property type="molecule type" value="Genomic_DNA"/>
</dbReference>
<evidence type="ECO:0000313" key="9">
    <source>
        <dbReference type="Proteomes" id="UP000569018"/>
    </source>
</evidence>